<name>A0ABY8UL68_TETOB</name>
<keyword evidence="2 3" id="KW-0175">Coiled coil</keyword>
<gene>
    <name evidence="5" type="ORF">OEZ85_004432</name>
</gene>
<accession>A0ABY8UL68</accession>
<evidence type="ECO:0000256" key="1">
    <source>
        <dbReference type="ARBA" id="ARBA00009291"/>
    </source>
</evidence>
<comment type="similarity">
    <text evidence="1">Belongs to the ADIP family.</text>
</comment>
<evidence type="ECO:0000313" key="5">
    <source>
        <dbReference type="EMBL" id="WIA22090.1"/>
    </source>
</evidence>
<evidence type="ECO:0000256" key="2">
    <source>
        <dbReference type="ARBA" id="ARBA00023054"/>
    </source>
</evidence>
<sequence>MAAAGLYHDRGLSPYHSRLPGDSPYTPAGQLQQHLDEDQYYEDADNSSSTPFASKDNLQSSCQYLEPVLQDLGVKQWQLHGGDTVALVNALYEVVQQQQSVLGSKEHLQDELQKLRVDAKTADKTIQRLQCQSEQKAQEAGGLNIKLRQLDAWYRDETERWAAERDQLAKKCAQMEQRHVQFQHELRRKDTEFEKLQKQLAARLGAAAVAGGSARRSVGRSGSSSSGMQATGKLTTSGRNGTVSSRSTAAAMPADTRRATKAELEEIHKRVVEAFEADKQELLQDNAALRKALVDLQREHVDLLNSSHATAAPSPTAAAAAKAGAKGLGCSAAAALGGNPIAALQQMQSKLDALRVRKQRITGGGGAAELQQLHQQAQTAGERLLVVKLLEACNILDEQDAALSSALKALPSMGHV</sequence>
<organism evidence="5 6">
    <name type="scientific">Tetradesmus obliquus</name>
    <name type="common">Green alga</name>
    <name type="synonym">Acutodesmus obliquus</name>
    <dbReference type="NCBI Taxonomy" id="3088"/>
    <lineage>
        <taxon>Eukaryota</taxon>
        <taxon>Viridiplantae</taxon>
        <taxon>Chlorophyta</taxon>
        <taxon>core chlorophytes</taxon>
        <taxon>Chlorophyceae</taxon>
        <taxon>CS clade</taxon>
        <taxon>Sphaeropleales</taxon>
        <taxon>Scenedesmaceae</taxon>
        <taxon>Tetradesmus</taxon>
    </lineage>
</organism>
<proteinExistence type="inferred from homology"/>
<feature type="compositionally biased region" description="Low complexity" evidence="4">
    <location>
        <begin position="211"/>
        <end position="227"/>
    </location>
</feature>
<protein>
    <submittedName>
        <fullName evidence="5">Uncharacterized protein</fullName>
    </submittedName>
</protein>
<evidence type="ECO:0000256" key="3">
    <source>
        <dbReference type="SAM" id="Coils"/>
    </source>
</evidence>
<feature type="coiled-coil region" evidence="3">
    <location>
        <begin position="158"/>
        <end position="185"/>
    </location>
</feature>
<dbReference type="InterPro" id="IPR021622">
    <property type="entry name" value="Afadin/alpha-actinin-bd"/>
</dbReference>
<dbReference type="PANTHER" id="PTHR47057">
    <property type="entry name" value="AFADIN/ALPHA-ACTININ-BINDING"/>
    <property type="match status" value="1"/>
</dbReference>
<reference evidence="5 6" key="1">
    <citation type="submission" date="2023-05" db="EMBL/GenBank/DDBJ databases">
        <title>A 100% complete, gapless, phased diploid assembly of the Scenedesmus obliquus UTEX 3031 genome.</title>
        <authorList>
            <person name="Biondi T.C."/>
            <person name="Hanschen E.R."/>
            <person name="Kwon T."/>
            <person name="Eng W."/>
            <person name="Kruse C.P.S."/>
            <person name="Koehler S.I."/>
            <person name="Kunde Y."/>
            <person name="Gleasner C.D."/>
            <person name="You Mak K.T."/>
            <person name="Polle J."/>
            <person name="Hovde B.T."/>
            <person name="Starkenburg S.R."/>
        </authorList>
    </citation>
    <scope>NUCLEOTIDE SEQUENCE [LARGE SCALE GENOMIC DNA]</scope>
    <source>
        <strain evidence="5 6">DOE0152z</strain>
    </source>
</reference>
<dbReference type="Pfam" id="PF11559">
    <property type="entry name" value="ADIP"/>
    <property type="match status" value="1"/>
</dbReference>
<dbReference type="Proteomes" id="UP001244341">
    <property type="component" value="Chromosome 14b"/>
</dbReference>
<feature type="region of interest" description="Disordered" evidence="4">
    <location>
        <begin position="211"/>
        <end position="256"/>
    </location>
</feature>
<feature type="coiled-coil region" evidence="3">
    <location>
        <begin position="272"/>
        <end position="306"/>
    </location>
</feature>
<feature type="coiled-coil region" evidence="3">
    <location>
        <begin position="105"/>
        <end position="132"/>
    </location>
</feature>
<feature type="region of interest" description="Disordered" evidence="4">
    <location>
        <begin position="1"/>
        <end position="29"/>
    </location>
</feature>
<evidence type="ECO:0000313" key="6">
    <source>
        <dbReference type="Proteomes" id="UP001244341"/>
    </source>
</evidence>
<evidence type="ECO:0000256" key="4">
    <source>
        <dbReference type="SAM" id="MobiDB-lite"/>
    </source>
</evidence>
<feature type="compositionally biased region" description="Polar residues" evidence="4">
    <location>
        <begin position="228"/>
        <end position="248"/>
    </location>
</feature>
<dbReference type="PANTHER" id="PTHR47057:SF1">
    <property type="entry name" value="AFADIN_ALPHA-ACTININ-BINDING PROTEIN"/>
    <property type="match status" value="1"/>
</dbReference>
<keyword evidence="6" id="KW-1185">Reference proteome</keyword>
<dbReference type="EMBL" id="CP126221">
    <property type="protein sequence ID" value="WIA22090.1"/>
    <property type="molecule type" value="Genomic_DNA"/>
</dbReference>